<evidence type="ECO:0000256" key="6">
    <source>
        <dbReference type="ARBA" id="ARBA00023601"/>
    </source>
</evidence>
<dbReference type="GO" id="GO:0016491">
    <property type="term" value="F:oxidoreductase activity"/>
    <property type="evidence" value="ECO:0007669"/>
    <property type="project" value="InterPro"/>
</dbReference>
<evidence type="ECO:0000256" key="5">
    <source>
        <dbReference type="ARBA" id="ARBA00023014"/>
    </source>
</evidence>
<dbReference type="RefSeq" id="WP_011899284.1">
    <property type="nucleotide sequence ID" value="NZ_JBANEX010000123.1"/>
</dbReference>
<evidence type="ECO:0000313" key="8">
    <source>
        <dbReference type="EMBL" id="ALL42153.1"/>
    </source>
</evidence>
<protein>
    <submittedName>
        <fullName evidence="8">Radical SAM maturase HxsB</fullName>
    </submittedName>
</protein>
<dbReference type="InterPro" id="IPR024023">
    <property type="entry name" value="rSAM_paired_HxsB"/>
</dbReference>
<dbReference type="PATRIC" id="fig|29491.15.peg.105"/>
<keyword evidence="5" id="KW-0411">Iron-sulfur</keyword>
<keyword evidence="2" id="KW-0949">S-adenosyl-L-methionine</keyword>
<dbReference type="PANTHER" id="PTHR43273:SF3">
    <property type="entry name" value="ANAEROBIC SULFATASE-MATURATING ENZYME HOMOLOG ASLB-RELATED"/>
    <property type="match status" value="1"/>
</dbReference>
<dbReference type="InterPro" id="IPR013785">
    <property type="entry name" value="Aldolase_TIM"/>
</dbReference>
<dbReference type="SFLD" id="SFLDG01384">
    <property type="entry name" value="thioether_bond_formation_requi"/>
    <property type="match status" value="1"/>
</dbReference>
<sequence>MRNKFKNKAYFADKDKDYTLFPFNFERLSQDEVLIVNAVGEFSFIQDRELQELVAGELPTDTELYQELKRKSFLAGSEDSYALRCLSAKYRQRKSFLSGGPGLHIFVITLRCGNSCEYCQASRKSVTSSQHDMSQETARNAVDRVFESPNQRITIEFQGGEPLLAFDLIKFIVDYAHEKNSVHGKSLVFVIATSLQYITDEMLDFIKLHSIQISTSLDGPEALHNKNRPSSCGNSYQSTLAGIRKVREAIGDEAIAAMTTITKDSLPFHQEIVDEYVKHGFHSIFLRPLNMYGFAVKRESKVSYTSAEYFAFYQKSLQYIIDINKAGYYLDEVTASLALNNMLTGRAVGYVDLRSPCGDGTGVLVYHYNSYVYPSDEARMLYDMGDNKFCLGSVEAPYVELISSDVMGEILMSGVAESLPACAYCAYLPYCGANPIQNYSRTGDLGGHRAKNDFCNKQKPLYRHLFSLLEENKDVFTSWVTRGK</sequence>
<dbReference type="SUPFAM" id="SSF102114">
    <property type="entry name" value="Radical SAM enzymes"/>
    <property type="match status" value="1"/>
</dbReference>
<dbReference type="Pfam" id="PF04055">
    <property type="entry name" value="Radical_SAM"/>
    <property type="match status" value="1"/>
</dbReference>
<organism evidence="8">
    <name type="scientific">Aeromonas salmonicida subsp. salmonicida</name>
    <dbReference type="NCBI Taxonomy" id="29491"/>
    <lineage>
        <taxon>Bacteria</taxon>
        <taxon>Pseudomonadati</taxon>
        <taxon>Pseudomonadota</taxon>
        <taxon>Gammaproteobacteria</taxon>
        <taxon>Aeromonadales</taxon>
        <taxon>Aeromonadaceae</taxon>
        <taxon>Aeromonas</taxon>
    </lineage>
</organism>
<dbReference type="CDD" id="cd01335">
    <property type="entry name" value="Radical_SAM"/>
    <property type="match status" value="1"/>
</dbReference>
<keyword evidence="8" id="KW-0614">Plasmid</keyword>
<dbReference type="NCBIfam" id="TIGR03978">
    <property type="entry name" value="rSAM_paired_1"/>
    <property type="match status" value="1"/>
</dbReference>
<evidence type="ECO:0000259" key="7">
    <source>
        <dbReference type="PROSITE" id="PS51918"/>
    </source>
</evidence>
<evidence type="ECO:0000256" key="1">
    <source>
        <dbReference type="ARBA" id="ARBA00001966"/>
    </source>
</evidence>
<dbReference type="PANTHER" id="PTHR43273">
    <property type="entry name" value="ANAEROBIC SULFATASE-MATURATING ENZYME HOMOLOG ASLB-RELATED"/>
    <property type="match status" value="1"/>
</dbReference>
<dbReference type="PROSITE" id="PS51918">
    <property type="entry name" value="RADICAL_SAM"/>
    <property type="match status" value="1"/>
</dbReference>
<dbReference type="InterPro" id="IPR007197">
    <property type="entry name" value="rSAM"/>
</dbReference>
<comment type="cofactor">
    <cofactor evidence="1">
        <name>[4Fe-4S] cluster</name>
        <dbReference type="ChEBI" id="CHEBI:49883"/>
    </cofactor>
</comment>
<dbReference type="InterPro" id="IPR058240">
    <property type="entry name" value="rSAM_sf"/>
</dbReference>
<keyword evidence="4" id="KW-0408">Iron</keyword>
<dbReference type="OMA" id="PTLRCDH"/>
<geneLocation type="plasmid" evidence="8">
    <name>pAsa4b</name>
</geneLocation>
<dbReference type="GO" id="GO:0046872">
    <property type="term" value="F:metal ion binding"/>
    <property type="evidence" value="ECO:0007669"/>
    <property type="project" value="UniProtKB-KW"/>
</dbReference>
<evidence type="ECO:0000256" key="2">
    <source>
        <dbReference type="ARBA" id="ARBA00022691"/>
    </source>
</evidence>
<comment type="similarity">
    <text evidence="6">Belongs to the radical SAM superfamily. Anaerobic sulfatase-maturating enzyme family.</text>
</comment>
<dbReference type="Gene3D" id="3.20.20.70">
    <property type="entry name" value="Aldolase class I"/>
    <property type="match status" value="1"/>
</dbReference>
<name>A0A189PG28_AERSS</name>
<feature type="domain" description="Radical SAM core" evidence="7">
    <location>
        <begin position="98"/>
        <end position="326"/>
    </location>
</feature>
<dbReference type="InterPro" id="IPR023867">
    <property type="entry name" value="Sulphatase_maturase_rSAM"/>
</dbReference>
<dbReference type="SFLD" id="SFLDS00029">
    <property type="entry name" value="Radical_SAM"/>
    <property type="match status" value="1"/>
</dbReference>
<dbReference type="EMBL" id="KT033469">
    <property type="protein sequence ID" value="ALL42153.1"/>
    <property type="molecule type" value="Genomic_DNA"/>
</dbReference>
<accession>A0A189PG28</accession>
<dbReference type="AlphaFoldDB" id="A0A189PG28"/>
<proteinExistence type="inferred from homology"/>
<reference evidence="8" key="1">
    <citation type="submission" date="2015-06" db="EMBL/GenBank/DDBJ databases">
        <title>Antimicrobial resistance-carrying plasmid pAsa4 variants found in Aeromonas salmonicida subsp. salmonicida: general architecture, construction blocks and gene elimination.</title>
        <authorList>
            <person name="Tanaka K.H."/>
            <person name="Vincent A.T."/>
            <person name="Trudel M.V."/>
            <person name="Paquet V.E."/>
            <person name="Frenette M."/>
            <person name="Charette S.J."/>
        </authorList>
    </citation>
    <scope>NUCLEOTIDE SEQUENCE</scope>
    <source>
        <strain evidence="8">01-B522</strain>
        <plasmid evidence="8">pAsa4b</plasmid>
    </source>
</reference>
<evidence type="ECO:0000256" key="4">
    <source>
        <dbReference type="ARBA" id="ARBA00023004"/>
    </source>
</evidence>
<dbReference type="SFLD" id="SFLDG01386">
    <property type="entry name" value="main_SPASM_domain-containing"/>
    <property type="match status" value="1"/>
</dbReference>
<dbReference type="GO" id="GO:0051536">
    <property type="term" value="F:iron-sulfur cluster binding"/>
    <property type="evidence" value="ECO:0007669"/>
    <property type="project" value="UniProtKB-KW"/>
</dbReference>
<evidence type="ECO:0000256" key="3">
    <source>
        <dbReference type="ARBA" id="ARBA00022723"/>
    </source>
</evidence>
<dbReference type="SFLD" id="SFLDG01067">
    <property type="entry name" value="SPASM/twitch_domain_containing"/>
    <property type="match status" value="1"/>
</dbReference>
<keyword evidence="3" id="KW-0479">Metal-binding</keyword>